<dbReference type="GeneID" id="66347294"/>
<dbReference type="RefSeq" id="WP_017212593.1">
    <property type="nucleotide sequence ID" value="NZ_BKAK01000108.1"/>
</dbReference>
<accession>A0A0B5QT95</accession>
<sequence>MRIGELEIAIIDIITFTGILITLLTGVLNLFQNKKTLYINNITRFRVIWITTLRTHIASLKELSNITNLYIRTKDGSNKVEYRRELDKIVSLIKMHLNFTGKLDIELISKVEELKATLNSYLLIYYCKNAIKSAERNEDITTKFYEAIDVISEKKILKEFLAMANSYKNVEHKNNINLLNLLELKNEVKSAYRDDLQLINNIVEKSDYIVSNYENEIESLNRDIDELVQICLKAEWIRCKVETRIWPYNKYDEERVITKLKDEYKNISHKMQTYK</sequence>
<gene>
    <name evidence="1" type="ORF">LF65_04953</name>
</gene>
<dbReference type="Proteomes" id="UP000031866">
    <property type="component" value="Chromosome"/>
</dbReference>
<dbReference type="AlphaFoldDB" id="A0A0B5QT95"/>
<organism evidence="1 2">
    <name type="scientific">Clostridium beijerinckii</name>
    <name type="common">Clostridium MP</name>
    <dbReference type="NCBI Taxonomy" id="1520"/>
    <lineage>
        <taxon>Bacteria</taxon>
        <taxon>Bacillati</taxon>
        <taxon>Bacillota</taxon>
        <taxon>Clostridia</taxon>
        <taxon>Eubacteriales</taxon>
        <taxon>Clostridiaceae</taxon>
        <taxon>Clostridium</taxon>
    </lineage>
</organism>
<reference evidence="2" key="1">
    <citation type="submission" date="2014-12" db="EMBL/GenBank/DDBJ databases">
        <title>Genome sequence of Clostridium beijerinckii strain 59B.</title>
        <authorList>
            <person name="Little G.T."/>
            <person name="Minton N.P."/>
        </authorList>
    </citation>
    <scope>NUCLEOTIDE SEQUENCE [LARGE SCALE GENOMIC DNA]</scope>
    <source>
        <strain evidence="2">59B</strain>
    </source>
</reference>
<evidence type="ECO:0000313" key="1">
    <source>
        <dbReference type="EMBL" id="AJH01482.1"/>
    </source>
</evidence>
<protein>
    <submittedName>
        <fullName evidence="1">Uncharacterized protein</fullName>
    </submittedName>
</protein>
<dbReference type="KEGG" id="cbei:LF65_04953"/>
<proteinExistence type="predicted"/>
<evidence type="ECO:0000313" key="2">
    <source>
        <dbReference type="Proteomes" id="UP000031866"/>
    </source>
</evidence>
<name>A0A0B5QT95_CLOBE</name>
<dbReference type="EMBL" id="CP010086">
    <property type="protein sequence ID" value="AJH01482.1"/>
    <property type="molecule type" value="Genomic_DNA"/>
</dbReference>
<dbReference type="OrthoDB" id="1899198at2"/>